<evidence type="ECO:0000313" key="1">
    <source>
        <dbReference type="EMBL" id="DAE06961.1"/>
    </source>
</evidence>
<accession>A0A8S5PKL3</accession>
<dbReference type="EMBL" id="BK015443">
    <property type="protein sequence ID" value="DAE06961.1"/>
    <property type="molecule type" value="Genomic_DNA"/>
</dbReference>
<organism evidence="1">
    <name type="scientific">Siphoviridae sp. ctL0q1</name>
    <dbReference type="NCBI Taxonomy" id="2825449"/>
    <lineage>
        <taxon>Viruses</taxon>
        <taxon>Duplodnaviria</taxon>
        <taxon>Heunggongvirae</taxon>
        <taxon>Uroviricota</taxon>
        <taxon>Caudoviricetes</taxon>
    </lineage>
</organism>
<protein>
    <submittedName>
        <fullName evidence="1">Uncharacterized protein</fullName>
    </submittedName>
</protein>
<name>A0A8S5PKL3_9CAUD</name>
<reference evidence="1" key="1">
    <citation type="journal article" date="2021" name="Proc. Natl. Acad. Sci. U.S.A.">
        <title>A Catalog of Tens of Thousands of Viruses from Human Metagenomes Reveals Hidden Associations with Chronic Diseases.</title>
        <authorList>
            <person name="Tisza M.J."/>
            <person name="Buck C.B."/>
        </authorList>
    </citation>
    <scope>NUCLEOTIDE SEQUENCE</scope>
    <source>
        <strain evidence="1">CtL0q1</strain>
    </source>
</reference>
<sequence length="98" mass="11230">MQNGKVVDILDRLVFLKFQPKHNIMVHCDEDNAQAILSSNQNTIWHVDTLRKTSREFETVSLVEITKTEYEQLKALNGKTPQEIIDAYTLSLLESGLL</sequence>
<proteinExistence type="predicted"/>